<dbReference type="PANTHER" id="PTHR21340:SF0">
    <property type="entry name" value="BIS(5'-NUCLEOSYL)-TETRAPHOSPHATASE [ASYMMETRICAL]"/>
    <property type="match status" value="1"/>
</dbReference>
<dbReference type="GO" id="GO:0006754">
    <property type="term" value="P:ATP biosynthetic process"/>
    <property type="evidence" value="ECO:0007669"/>
    <property type="project" value="TreeGrafter"/>
</dbReference>
<accession>A0A014PAC6</accession>
<dbReference type="InterPro" id="IPR020084">
    <property type="entry name" value="NUDIX_hydrolase_CS"/>
</dbReference>
<dbReference type="Proteomes" id="UP000030151">
    <property type="component" value="Unassembled WGS sequence"/>
</dbReference>
<dbReference type="eggNOG" id="ENOG502S9V3">
    <property type="taxonomic scope" value="Eukaryota"/>
</dbReference>
<keyword evidence="1" id="KW-0378">Hydrolase</keyword>
<dbReference type="InterPro" id="IPR051325">
    <property type="entry name" value="Nudix_hydrolase_domain"/>
</dbReference>
<dbReference type="GO" id="GO:0004081">
    <property type="term" value="F:bis(5'-nucleosyl)-tetraphosphatase (asymmetrical) activity"/>
    <property type="evidence" value="ECO:0007669"/>
    <property type="project" value="TreeGrafter"/>
</dbReference>
<comment type="caution">
    <text evidence="3">The sequence shown here is derived from an EMBL/GenBank/DDBJ whole genome shotgun (WGS) entry which is preliminary data.</text>
</comment>
<dbReference type="AlphaFoldDB" id="A0A014PAC6"/>
<evidence type="ECO:0000313" key="3">
    <source>
        <dbReference type="EMBL" id="EXV00571.1"/>
    </source>
</evidence>
<dbReference type="EMBL" id="JELW01000012">
    <property type="protein sequence ID" value="EXV00571.1"/>
    <property type="molecule type" value="Genomic_DNA"/>
</dbReference>
<feature type="domain" description="Nudix hydrolase" evidence="2">
    <location>
        <begin position="50"/>
        <end position="107"/>
    </location>
</feature>
<evidence type="ECO:0000256" key="1">
    <source>
        <dbReference type="ARBA" id="ARBA00022801"/>
    </source>
</evidence>
<dbReference type="InterPro" id="IPR015797">
    <property type="entry name" value="NUDIX_hydrolase-like_dom_sf"/>
</dbReference>
<proteinExistence type="predicted"/>
<dbReference type="Pfam" id="PF00293">
    <property type="entry name" value="NUDIX"/>
    <property type="match status" value="1"/>
</dbReference>
<dbReference type="OrthoDB" id="10259236at2759"/>
<dbReference type="GO" id="GO:0006167">
    <property type="term" value="P:AMP biosynthetic process"/>
    <property type="evidence" value="ECO:0007669"/>
    <property type="project" value="TreeGrafter"/>
</dbReference>
<dbReference type="Gene3D" id="3.90.79.10">
    <property type="entry name" value="Nucleoside Triphosphate Pyrophosphohydrolase"/>
    <property type="match status" value="1"/>
</dbReference>
<gene>
    <name evidence="3" type="ORF">X797_006288</name>
</gene>
<name>A0A014PAC6_9HYPO</name>
<protein>
    <submittedName>
        <fullName evidence="3">NUDIX domain protein</fullName>
    </submittedName>
</protein>
<sequence length="223" mass="23735">MAKVPNGTGGRSHTQLEHELASRGAALSNNTIPPSEFLVRCAPSAGLIVSCGCVIVDPAARKVAIVHDPDTGITQLPKGRKNIGEDIHAAALREAHEETGIPVAPLALRVATRATPTEDMLPLVARTPDGFPEDVTTAVRSCEPVAVCHHRCPGTLAYKLVFWYVARGDSSLRPVDGTKEAWEEHYQVEWVGARAAAGRMSVAADGEVIQKAIEDMVASGYDI</sequence>
<organism evidence="3 4">
    <name type="scientific">Metarhizium robertsii</name>
    <dbReference type="NCBI Taxonomy" id="568076"/>
    <lineage>
        <taxon>Eukaryota</taxon>
        <taxon>Fungi</taxon>
        <taxon>Dikarya</taxon>
        <taxon>Ascomycota</taxon>
        <taxon>Pezizomycotina</taxon>
        <taxon>Sordariomycetes</taxon>
        <taxon>Hypocreomycetidae</taxon>
        <taxon>Hypocreales</taxon>
        <taxon>Clavicipitaceae</taxon>
        <taxon>Metarhizium</taxon>
    </lineage>
</organism>
<dbReference type="InterPro" id="IPR000086">
    <property type="entry name" value="NUDIX_hydrolase_dom"/>
</dbReference>
<evidence type="ECO:0000313" key="4">
    <source>
        <dbReference type="Proteomes" id="UP000030151"/>
    </source>
</evidence>
<evidence type="ECO:0000259" key="2">
    <source>
        <dbReference type="Pfam" id="PF00293"/>
    </source>
</evidence>
<dbReference type="PANTHER" id="PTHR21340">
    <property type="entry name" value="DIADENOSINE 5,5-P1,P4-TETRAPHOSPHATE PYROPHOSPHOHYDROLASE MUTT"/>
    <property type="match status" value="1"/>
</dbReference>
<dbReference type="SUPFAM" id="SSF55811">
    <property type="entry name" value="Nudix"/>
    <property type="match status" value="1"/>
</dbReference>
<reference evidence="3 4" key="1">
    <citation type="submission" date="2014-02" db="EMBL/GenBank/DDBJ databases">
        <title>The genome sequence of the entomopathogenic fungus Metarhizium robertsii ARSEF 2575.</title>
        <authorList>
            <person name="Giuliano Garisto Donzelli B."/>
            <person name="Roe B.A."/>
            <person name="Macmil S.L."/>
            <person name="Krasnoff S.B."/>
            <person name="Gibson D.M."/>
        </authorList>
    </citation>
    <scope>NUCLEOTIDE SEQUENCE [LARGE SCALE GENOMIC DNA]</scope>
    <source>
        <strain evidence="3 4">ARSEF 2575</strain>
    </source>
</reference>
<dbReference type="PROSITE" id="PS00893">
    <property type="entry name" value="NUDIX_BOX"/>
    <property type="match status" value="1"/>
</dbReference>
<dbReference type="HOGENOM" id="CLU_037162_2_1_1"/>